<accession>A0A3B1DE70</accession>
<dbReference type="AlphaFoldDB" id="A0A3B1DE70"/>
<dbReference type="InterPro" id="IPR014262">
    <property type="entry name" value="HAF_rpt"/>
</dbReference>
<gene>
    <name evidence="1" type="ORF">MNBD_PLANCTO03-484</name>
</gene>
<dbReference type="NCBIfam" id="TIGR02913">
    <property type="entry name" value="HAF_rpt"/>
    <property type="match status" value="1"/>
</dbReference>
<proteinExistence type="predicted"/>
<feature type="non-terminal residue" evidence="1">
    <location>
        <position position="1"/>
    </location>
</feature>
<sequence>VTSDTSMGMHSLGTLGGLGSYGYDINNARQVVGRADTGALFDDDRWIFHAFLWQDGVMIDLGTLPGDDFSSASRINQGGDIVGWSRRGFFDGISRAVLWHDGTAIDLNTRIPPDSGWVLRSTSDINDAGQIIGHGLLDGQNRGFLLTPIP</sequence>
<reference evidence="1" key="1">
    <citation type="submission" date="2018-06" db="EMBL/GenBank/DDBJ databases">
        <authorList>
            <person name="Zhirakovskaya E."/>
        </authorList>
    </citation>
    <scope>NUCLEOTIDE SEQUENCE</scope>
</reference>
<dbReference type="EMBL" id="UOGK01000195">
    <property type="protein sequence ID" value="VAX39082.1"/>
    <property type="molecule type" value="Genomic_DNA"/>
</dbReference>
<protein>
    <submittedName>
        <fullName evidence="1">Uncharacterized protein</fullName>
    </submittedName>
</protein>
<name>A0A3B1DE70_9ZZZZ</name>
<organism evidence="1">
    <name type="scientific">hydrothermal vent metagenome</name>
    <dbReference type="NCBI Taxonomy" id="652676"/>
    <lineage>
        <taxon>unclassified sequences</taxon>
        <taxon>metagenomes</taxon>
        <taxon>ecological metagenomes</taxon>
    </lineage>
</organism>
<evidence type="ECO:0000313" key="1">
    <source>
        <dbReference type="EMBL" id="VAX39082.1"/>
    </source>
</evidence>